<dbReference type="EMBL" id="CP003989">
    <property type="protein sequence ID" value="AGA34458.1"/>
    <property type="molecule type" value="Genomic_DNA"/>
</dbReference>
<organism evidence="1 2">
    <name type="scientific">Thioalkalivibrio nitratireducens (strain DSM 14787 / UNIQEM 213 / ALEN2)</name>
    <dbReference type="NCBI Taxonomy" id="1255043"/>
    <lineage>
        <taxon>Bacteria</taxon>
        <taxon>Pseudomonadati</taxon>
        <taxon>Pseudomonadota</taxon>
        <taxon>Gammaproteobacteria</taxon>
        <taxon>Chromatiales</taxon>
        <taxon>Ectothiorhodospiraceae</taxon>
        <taxon>Thioalkalivibrio</taxon>
    </lineage>
</organism>
<dbReference type="AlphaFoldDB" id="L0DZI7"/>
<dbReference type="eggNOG" id="ENOG502Z7I2">
    <property type="taxonomic scope" value="Bacteria"/>
</dbReference>
<accession>L0DZI7</accession>
<dbReference type="PATRIC" id="fig|1255043.3.peg.2845"/>
<dbReference type="STRING" id="1255043.TVNIR_2820"/>
<sequence>MGLLLAALLAAFLLMPREPQVQRFENLPWQIEVLGAGRTQVLGIVLGETTLADLAGRLPVPDIRLFVEPDGTRSVEAYFSNARIPPFEANLVMVLGLDEPALERIWEQRTSERPMPSGARRYGLSDAALVELGRVPVAELSYIPRARWDGDLTRERFGDPVSRMRVDDDQDYWLYPDSGLAIMVPARRGRMLMHYATLDRWERVLERLEQAGQRRLDDAPADAS</sequence>
<evidence type="ECO:0000313" key="2">
    <source>
        <dbReference type="Proteomes" id="UP000010809"/>
    </source>
</evidence>
<dbReference type="Proteomes" id="UP000010809">
    <property type="component" value="Chromosome"/>
</dbReference>
<reference evidence="1" key="1">
    <citation type="submission" date="2015-12" db="EMBL/GenBank/DDBJ databases">
        <authorList>
            <person name="Tikhonova T.V."/>
            <person name="Pavlov A.R."/>
            <person name="Beletsky A.V."/>
            <person name="Mardanov A.V."/>
            <person name="Sorokin D.Y."/>
            <person name="Ravin N.V."/>
            <person name="Popov V.O."/>
        </authorList>
    </citation>
    <scope>NUCLEOTIDE SEQUENCE</scope>
    <source>
        <strain evidence="1">DSM 14787</strain>
    </source>
</reference>
<gene>
    <name evidence="1" type="ordered locus">TVNIR_2820</name>
</gene>
<dbReference type="HOGENOM" id="CLU_105095_0_0_6"/>
<name>L0DZI7_THIND</name>
<dbReference type="KEGG" id="tni:TVNIR_2820"/>
<keyword evidence="2" id="KW-1185">Reference proteome</keyword>
<proteinExistence type="predicted"/>
<evidence type="ECO:0000313" key="1">
    <source>
        <dbReference type="EMBL" id="AGA34458.1"/>
    </source>
</evidence>
<protein>
    <submittedName>
        <fullName evidence="1">Uncharacterized protein</fullName>
    </submittedName>
</protein>